<dbReference type="SUPFAM" id="SSF47336">
    <property type="entry name" value="ACP-like"/>
    <property type="match status" value="1"/>
</dbReference>
<dbReference type="RefSeq" id="WP_191206528.1">
    <property type="nucleotide sequence ID" value="NZ_JACXZA010000008.1"/>
</dbReference>
<dbReference type="InterPro" id="IPR009081">
    <property type="entry name" value="PP-bd_ACP"/>
</dbReference>
<reference evidence="2 3" key="1">
    <citation type="submission" date="2020-09" db="EMBL/GenBank/DDBJ databases">
        <title>Paenibacillus sp. strain PR3 16S rRNA gene Genome sequencing and assembly.</title>
        <authorList>
            <person name="Kim J."/>
        </authorList>
    </citation>
    <scope>NUCLEOTIDE SEQUENCE [LARGE SCALE GENOMIC DNA]</scope>
    <source>
        <strain evidence="2 3">PR3</strain>
    </source>
</reference>
<proteinExistence type="predicted"/>
<dbReference type="Gene3D" id="1.10.1200.10">
    <property type="entry name" value="ACP-like"/>
    <property type="match status" value="1"/>
</dbReference>
<gene>
    <name evidence="2" type="ORF">H8B09_25950</name>
</gene>
<evidence type="ECO:0000313" key="2">
    <source>
        <dbReference type="EMBL" id="MBD3922226.1"/>
    </source>
</evidence>
<dbReference type="PROSITE" id="PS50075">
    <property type="entry name" value="CARRIER"/>
    <property type="match status" value="1"/>
</dbReference>
<name>A0ABR8N228_9BACL</name>
<comment type="caution">
    <text evidence="2">The sequence shown here is derived from an EMBL/GenBank/DDBJ whole genome shotgun (WGS) entry which is preliminary data.</text>
</comment>
<evidence type="ECO:0000259" key="1">
    <source>
        <dbReference type="PROSITE" id="PS50075"/>
    </source>
</evidence>
<feature type="domain" description="Carrier" evidence="1">
    <location>
        <begin position="1"/>
        <end position="78"/>
    </location>
</feature>
<evidence type="ECO:0000313" key="3">
    <source>
        <dbReference type="Proteomes" id="UP000609346"/>
    </source>
</evidence>
<dbReference type="Proteomes" id="UP000609346">
    <property type="component" value="Unassembled WGS sequence"/>
</dbReference>
<protein>
    <submittedName>
        <fullName evidence="2">Acyl carrier protein</fullName>
    </submittedName>
</protein>
<dbReference type="Pfam" id="PF00550">
    <property type="entry name" value="PP-binding"/>
    <property type="match status" value="1"/>
</dbReference>
<keyword evidence="3" id="KW-1185">Reference proteome</keyword>
<dbReference type="EMBL" id="JACXZA010000008">
    <property type="protein sequence ID" value="MBD3922226.1"/>
    <property type="molecule type" value="Genomic_DNA"/>
</dbReference>
<sequence>MEEQIIAMICEIKDDAQLAQSLNEHSNIMEDGGLDSLQLITFVLKVEERFGIEIDFEQFDFDLMESVATFCRYLSELQKTASV</sequence>
<accession>A0ABR8N228</accession>
<organism evidence="2 3">
    <name type="scientific">Paenibacillus terricola</name>
    <dbReference type="NCBI Taxonomy" id="2763503"/>
    <lineage>
        <taxon>Bacteria</taxon>
        <taxon>Bacillati</taxon>
        <taxon>Bacillota</taxon>
        <taxon>Bacilli</taxon>
        <taxon>Bacillales</taxon>
        <taxon>Paenibacillaceae</taxon>
        <taxon>Paenibacillus</taxon>
    </lineage>
</organism>
<dbReference type="InterPro" id="IPR036736">
    <property type="entry name" value="ACP-like_sf"/>
</dbReference>